<keyword evidence="13" id="KW-1185">Reference proteome</keyword>
<feature type="domain" description="Aldehyde dehydrogenase" evidence="11">
    <location>
        <begin position="86"/>
        <end position="558"/>
    </location>
</feature>
<dbReference type="UniPathway" id="UPA00261">
    <property type="reaction ID" value="UER00374"/>
</dbReference>
<evidence type="ECO:0000256" key="8">
    <source>
        <dbReference type="RuleBase" id="RU003345"/>
    </source>
</evidence>
<dbReference type="GO" id="GO:0010133">
    <property type="term" value="P:L-proline catabolic process to L-glutamate"/>
    <property type="evidence" value="ECO:0007669"/>
    <property type="project" value="UniProtKB-UniRule"/>
</dbReference>
<dbReference type="InterPro" id="IPR029510">
    <property type="entry name" value="Ald_DH_CS_GLU"/>
</dbReference>
<dbReference type="STRING" id="1849047.A0A3D8RUI5"/>
<dbReference type="InterPro" id="IPR016161">
    <property type="entry name" value="Ald_DH/histidinol_DH"/>
</dbReference>
<dbReference type="InterPro" id="IPR016163">
    <property type="entry name" value="Ald_DH_C"/>
</dbReference>
<dbReference type="EMBL" id="PDLM01000005">
    <property type="protein sequence ID" value="RDW77514.1"/>
    <property type="molecule type" value="Genomic_DNA"/>
</dbReference>
<evidence type="ECO:0000256" key="2">
    <source>
        <dbReference type="ARBA" id="ARBA00009986"/>
    </source>
</evidence>
<dbReference type="OrthoDB" id="5322683at2759"/>
<sequence>MSALRAAVQGLRPSKGYFNVQHRPVNILVKRRLSLYQNPHFENEPLKEYKKGSQELQDVQDALENLKTRLPLQIPLVIGGAQIKNSSLPQINPAKHQQVIAEWTPARAVDVPKAIEAAMAAKPTWENLPFEDRAAVFLRAAELISGKYRYELMAATMLNQGKNVREAEIDAAAESCDLLRFNVQCALEMFKQQPAVHPKGMWNRMEYRPLEGFVYAIAPFNFTALIATLACGPLLMGNVVLLKPSLSALQSSYLFCQILHEAGLPKDVLQFIPGDAEEITSAVLESSQFAGLNFTGSTTVFQRLIAKIGAATGEGRFLSYPRIVGETGGKNFHLVHKSAEVENAVNCTIRGAFEFQGQKCSAPSRLYVSESIWPHFKKSLLAKMETIQVGSPEVPRNYVNPIIHEQAFDRMAALFERAKTDPKLTLIAGGKADKNIGYFVHPTVYQVSDPRHEIMQTEFFGPMVSVYVYPDAEWEKIPQLVDSTSKYALTGSIFATDPAAIRHAYDGLKHSAGNFYVNTKSTGSVVGQQPFGGSRGSGTNDKVGSVNTLSRFVSVRTVKEDFEGTREFSYPNFEA</sequence>
<feature type="active site" evidence="7">
    <location>
        <position position="326"/>
    </location>
</feature>
<comment type="similarity">
    <text evidence="2 8">Belongs to the aldehyde dehydrogenase family.</text>
</comment>
<dbReference type="FunFam" id="3.40.605.10:FF:000006">
    <property type="entry name" value="1-pyrroline-5-carboxylate dehydrogenase"/>
    <property type="match status" value="1"/>
</dbReference>
<dbReference type="InterPro" id="IPR005931">
    <property type="entry name" value="P5CDH/ALDH4A1"/>
</dbReference>
<evidence type="ECO:0000256" key="7">
    <source>
        <dbReference type="PROSITE-ProRule" id="PRU10007"/>
    </source>
</evidence>
<evidence type="ECO:0000256" key="3">
    <source>
        <dbReference type="ARBA" id="ARBA00023002"/>
    </source>
</evidence>
<protein>
    <recommendedName>
        <fullName evidence="9 10">Multifunctional fusion protein</fullName>
    </recommendedName>
    <domain>
        <recommendedName>
            <fullName evidence="10">Delta-1-pyrroline-5-carboxylate dehydrogenase</fullName>
            <shortName evidence="10">P5C dehydrogenase</shortName>
        </recommendedName>
        <alternativeName>
            <fullName evidence="9">L-glutamate gamma-semialdehyde dehydrogenase</fullName>
        </alternativeName>
    </domain>
    <domain>
        <recommendedName>
            <fullName evidence="9">L-glutamate gamma-semialdehyde dehydrogenase</fullName>
            <ecNumber evidence="9">1.2.1.88</ecNumber>
        </recommendedName>
    </domain>
</protein>
<evidence type="ECO:0000256" key="10">
    <source>
        <dbReference type="RuleBase" id="RU366030"/>
    </source>
</evidence>
<dbReference type="PROSITE" id="PS00687">
    <property type="entry name" value="ALDEHYDE_DEHYDR_GLU"/>
    <property type="match status" value="1"/>
</dbReference>
<dbReference type="AlphaFoldDB" id="A0A3D8RUI5"/>
<dbReference type="FunFam" id="3.40.309.10:FF:000005">
    <property type="entry name" value="1-pyrroline-5-carboxylate dehydrogenase 1"/>
    <property type="match status" value="1"/>
</dbReference>
<dbReference type="InterPro" id="IPR015590">
    <property type="entry name" value="Aldehyde_DH_dom"/>
</dbReference>
<reference evidence="12 13" key="1">
    <citation type="journal article" date="2018" name="IMA Fungus">
        <title>IMA Genome-F 9: Draft genome sequence of Annulohypoxylon stygium, Aspergillus mulundensis, Berkeleyomyces basicola (syn. Thielaviopsis basicola), Ceratocystis smalleyi, two Cercospora beticola strains, Coleophoma cylindrospora, Fusarium fracticaudum, Phialophora cf. hyalina, and Morchella septimelata.</title>
        <authorList>
            <person name="Wingfield B.D."/>
            <person name="Bills G.F."/>
            <person name="Dong Y."/>
            <person name="Huang W."/>
            <person name="Nel W.J."/>
            <person name="Swalarsk-Parry B.S."/>
            <person name="Vaghefi N."/>
            <person name="Wilken P.M."/>
            <person name="An Z."/>
            <person name="de Beer Z.W."/>
            <person name="De Vos L."/>
            <person name="Chen L."/>
            <person name="Duong T.A."/>
            <person name="Gao Y."/>
            <person name="Hammerbacher A."/>
            <person name="Kikkert J.R."/>
            <person name="Li Y."/>
            <person name="Li H."/>
            <person name="Li K."/>
            <person name="Li Q."/>
            <person name="Liu X."/>
            <person name="Ma X."/>
            <person name="Naidoo K."/>
            <person name="Pethybridge S.J."/>
            <person name="Sun J."/>
            <person name="Steenkamp E.T."/>
            <person name="van der Nest M.A."/>
            <person name="van Wyk S."/>
            <person name="Wingfield M.J."/>
            <person name="Xiong C."/>
            <person name="Yue Q."/>
            <person name="Zhang X."/>
        </authorList>
    </citation>
    <scope>NUCLEOTIDE SEQUENCE [LARGE SCALE GENOMIC DNA]</scope>
    <source>
        <strain evidence="12 13">BP6252</strain>
    </source>
</reference>
<evidence type="ECO:0000313" key="13">
    <source>
        <dbReference type="Proteomes" id="UP000256645"/>
    </source>
</evidence>
<dbReference type="EC" id="1.2.1.88" evidence="9"/>
<dbReference type="PANTHER" id="PTHR42862">
    <property type="entry name" value="DELTA-1-PYRROLINE-5-CARBOXYLATE DEHYDROGENASE 1, ISOFORM A-RELATED"/>
    <property type="match status" value="1"/>
</dbReference>
<accession>A0A3D8RUI5</accession>
<dbReference type="InterPro" id="IPR016162">
    <property type="entry name" value="Ald_DH_N"/>
</dbReference>
<dbReference type="PANTHER" id="PTHR42862:SF1">
    <property type="entry name" value="DELTA-1-PYRROLINE-5-CARBOXYLATE DEHYDROGENASE 2, ISOFORM A-RELATED"/>
    <property type="match status" value="1"/>
</dbReference>
<comment type="caution">
    <text evidence="12">The sequence shown here is derived from an EMBL/GenBank/DDBJ whole genome shotgun (WGS) entry which is preliminary data.</text>
</comment>
<evidence type="ECO:0000256" key="4">
    <source>
        <dbReference type="ARBA" id="ARBA00023027"/>
    </source>
</evidence>
<dbReference type="Pfam" id="PF00171">
    <property type="entry name" value="Aldedh"/>
    <property type="match status" value="1"/>
</dbReference>
<comment type="catalytic activity">
    <reaction evidence="6 9">
        <text>L-glutamate 5-semialdehyde + NAD(+) + H2O = L-glutamate + NADH + 2 H(+)</text>
        <dbReference type="Rhea" id="RHEA:30235"/>
        <dbReference type="ChEBI" id="CHEBI:15377"/>
        <dbReference type="ChEBI" id="CHEBI:15378"/>
        <dbReference type="ChEBI" id="CHEBI:29985"/>
        <dbReference type="ChEBI" id="CHEBI:57540"/>
        <dbReference type="ChEBI" id="CHEBI:57945"/>
        <dbReference type="ChEBI" id="CHEBI:58066"/>
        <dbReference type="EC" id="1.2.1.88"/>
    </reaction>
</comment>
<organism evidence="12 13">
    <name type="scientific">Coleophoma cylindrospora</name>
    <dbReference type="NCBI Taxonomy" id="1849047"/>
    <lineage>
        <taxon>Eukaryota</taxon>
        <taxon>Fungi</taxon>
        <taxon>Dikarya</taxon>
        <taxon>Ascomycota</taxon>
        <taxon>Pezizomycotina</taxon>
        <taxon>Leotiomycetes</taxon>
        <taxon>Helotiales</taxon>
        <taxon>Dermateaceae</taxon>
        <taxon>Coleophoma</taxon>
    </lineage>
</organism>
<keyword evidence="5 9" id="KW-0642">Proline metabolism</keyword>
<evidence type="ECO:0000259" key="11">
    <source>
        <dbReference type="Pfam" id="PF00171"/>
    </source>
</evidence>
<dbReference type="Gene3D" id="3.40.309.10">
    <property type="entry name" value="Aldehyde Dehydrogenase, Chain A, domain 2"/>
    <property type="match status" value="1"/>
</dbReference>
<evidence type="ECO:0000256" key="6">
    <source>
        <dbReference type="ARBA" id="ARBA00048142"/>
    </source>
</evidence>
<dbReference type="Gene3D" id="3.40.605.10">
    <property type="entry name" value="Aldehyde Dehydrogenase, Chain A, domain 1"/>
    <property type="match status" value="1"/>
</dbReference>
<evidence type="ECO:0000256" key="5">
    <source>
        <dbReference type="ARBA" id="ARBA00023062"/>
    </source>
</evidence>
<dbReference type="InterPro" id="IPR050485">
    <property type="entry name" value="Proline_metab_enzyme"/>
</dbReference>
<proteinExistence type="inferred from homology"/>
<name>A0A3D8RUI5_9HELO</name>
<dbReference type="NCBIfam" id="TIGR01236">
    <property type="entry name" value="D1pyr5carbox1"/>
    <property type="match status" value="1"/>
</dbReference>
<dbReference type="GO" id="GO:0005759">
    <property type="term" value="C:mitochondrial matrix"/>
    <property type="evidence" value="ECO:0007669"/>
    <property type="project" value="TreeGrafter"/>
</dbReference>
<gene>
    <name evidence="12" type="ORF">BP6252_05567</name>
</gene>
<keyword evidence="4 9" id="KW-0520">NAD</keyword>
<evidence type="ECO:0000313" key="12">
    <source>
        <dbReference type="EMBL" id="RDW77514.1"/>
    </source>
</evidence>
<evidence type="ECO:0000256" key="1">
    <source>
        <dbReference type="ARBA" id="ARBA00004786"/>
    </source>
</evidence>
<comment type="pathway">
    <text evidence="1 9">Amino-acid degradation; L-proline degradation into L-glutamate; L-glutamate from L-proline: step 2/2.</text>
</comment>
<keyword evidence="3 8" id="KW-0560">Oxidoreductase</keyword>
<dbReference type="Proteomes" id="UP000256645">
    <property type="component" value="Unassembled WGS sequence"/>
</dbReference>
<dbReference type="PROSITE" id="PS00070">
    <property type="entry name" value="ALDEHYDE_DEHYDR_CYS"/>
    <property type="match status" value="1"/>
</dbReference>
<dbReference type="InterPro" id="IPR016160">
    <property type="entry name" value="Ald_DH_CS_CYS"/>
</dbReference>
<dbReference type="SUPFAM" id="SSF53720">
    <property type="entry name" value="ALDH-like"/>
    <property type="match status" value="1"/>
</dbReference>
<evidence type="ECO:0000256" key="9">
    <source>
        <dbReference type="RuleBase" id="RU366016"/>
    </source>
</evidence>
<dbReference type="GO" id="GO:0003842">
    <property type="term" value="F:L-glutamate gamma-semialdehyde dehydrogenase activity"/>
    <property type="evidence" value="ECO:0007669"/>
    <property type="project" value="UniProtKB-UniRule"/>
</dbReference>